<proteinExistence type="predicted"/>
<comment type="caution">
    <text evidence="1">The sequence shown here is derived from an EMBL/GenBank/DDBJ whole genome shotgun (WGS) entry which is preliminary data.</text>
</comment>
<evidence type="ECO:0000313" key="1">
    <source>
        <dbReference type="EMBL" id="MYM96090.1"/>
    </source>
</evidence>
<dbReference type="AlphaFoldDB" id="A0A845GRN8"/>
<sequence>MLHVWIALLAILFGALAPTVSRSIAANLRYDTVEVCTASGYKALKIPKDGTAPSSKVSIDHCAFCANHAGTHALPGISSVSTPLVAGRDFYPSLFYSAPRLMHAWSAANPRAPPFVA</sequence>
<dbReference type="Pfam" id="PF11162">
    <property type="entry name" value="DUF2946"/>
    <property type="match status" value="1"/>
</dbReference>
<gene>
    <name evidence="1" type="ORF">GTP90_19695</name>
</gene>
<dbReference type="EMBL" id="WWCX01000038">
    <property type="protein sequence ID" value="MYM96090.1"/>
    <property type="molecule type" value="Genomic_DNA"/>
</dbReference>
<evidence type="ECO:0000313" key="2">
    <source>
        <dbReference type="Proteomes" id="UP000447355"/>
    </source>
</evidence>
<dbReference type="InterPro" id="IPR021333">
    <property type="entry name" value="DUF2946"/>
</dbReference>
<organism evidence="1 2">
    <name type="scientific">Duganella vulcania</name>
    <dbReference type="NCBI Taxonomy" id="2692166"/>
    <lineage>
        <taxon>Bacteria</taxon>
        <taxon>Pseudomonadati</taxon>
        <taxon>Pseudomonadota</taxon>
        <taxon>Betaproteobacteria</taxon>
        <taxon>Burkholderiales</taxon>
        <taxon>Oxalobacteraceae</taxon>
        <taxon>Telluria group</taxon>
        <taxon>Duganella</taxon>
    </lineage>
</organism>
<name>A0A845GRN8_9BURK</name>
<reference evidence="1" key="1">
    <citation type="submission" date="2019-12" db="EMBL/GenBank/DDBJ databases">
        <title>Novel species isolated from a subtropical stream in China.</title>
        <authorList>
            <person name="Lu H."/>
        </authorList>
    </citation>
    <scope>NUCLEOTIDE SEQUENCE [LARGE SCALE GENOMIC DNA]</scope>
    <source>
        <strain evidence="1">FT81W</strain>
    </source>
</reference>
<accession>A0A845GRN8</accession>
<protein>
    <submittedName>
        <fullName evidence="1">DUF2946 domain-containing protein</fullName>
    </submittedName>
</protein>
<dbReference type="Proteomes" id="UP000447355">
    <property type="component" value="Unassembled WGS sequence"/>
</dbReference>